<feature type="domain" description="HTH cro/C1-type" evidence="1">
    <location>
        <begin position="12"/>
        <end position="66"/>
    </location>
</feature>
<accession>A0A069SDX5</accession>
<dbReference type="SUPFAM" id="SSF47413">
    <property type="entry name" value="lambda repressor-like DNA-binding domains"/>
    <property type="match status" value="1"/>
</dbReference>
<dbReference type="InterPro" id="IPR001387">
    <property type="entry name" value="Cro/C1-type_HTH"/>
</dbReference>
<sequence>MNTNLQKIGELLAQCRKNKGLTQEEVGVMIGVQKAMVSKVENGLCVNFGTVNRIAEALGVEPIVALKSKKKADKNLIDYVMTVIVEFARRHDLTIREASNYIRRFKGIDFLTEFYDVEHTLSFNDCVDDLTIVCQNNGGTLR</sequence>
<dbReference type="RefSeq" id="WP_005852645.1">
    <property type="nucleotide sequence ID" value="NZ_JNHM01000064.1"/>
</dbReference>
<name>A0A069SDX5_PHOVU</name>
<dbReference type="PATRIC" id="fig|1339352.3.peg.2962"/>
<reference evidence="2 3" key="1">
    <citation type="submission" date="2014-04" db="EMBL/GenBank/DDBJ databases">
        <authorList>
            <person name="Sears C."/>
            <person name="Carroll K."/>
            <person name="Sack B.R."/>
            <person name="Qadri F."/>
            <person name="Myers L.L."/>
            <person name="Chung G.-T."/>
            <person name="Escheverria P."/>
            <person name="Fraser C.M."/>
            <person name="Sadzewicz L."/>
            <person name="Shefchek K.A."/>
            <person name="Tallon L."/>
            <person name="Das S.P."/>
            <person name="Daugherty S."/>
            <person name="Mongodin E.F."/>
        </authorList>
    </citation>
    <scope>NUCLEOTIDE SEQUENCE [LARGE SCALE GENOMIC DNA]</scope>
    <source>
        <strain evidence="2 3">3975 RP4</strain>
    </source>
</reference>
<evidence type="ECO:0000313" key="2">
    <source>
        <dbReference type="EMBL" id="KDS50906.1"/>
    </source>
</evidence>
<dbReference type="Proteomes" id="UP000027661">
    <property type="component" value="Unassembled WGS sequence"/>
</dbReference>
<organism evidence="2 3">
    <name type="scientific">Phocaeicola vulgatus str. 3975 RP4</name>
    <dbReference type="NCBI Taxonomy" id="1339352"/>
    <lineage>
        <taxon>Bacteria</taxon>
        <taxon>Pseudomonadati</taxon>
        <taxon>Bacteroidota</taxon>
        <taxon>Bacteroidia</taxon>
        <taxon>Bacteroidales</taxon>
        <taxon>Bacteroidaceae</taxon>
        <taxon>Phocaeicola</taxon>
    </lineage>
</organism>
<evidence type="ECO:0000313" key="3">
    <source>
        <dbReference type="Proteomes" id="UP000027661"/>
    </source>
</evidence>
<dbReference type="Pfam" id="PF01381">
    <property type="entry name" value="HTH_3"/>
    <property type="match status" value="1"/>
</dbReference>
<proteinExistence type="predicted"/>
<dbReference type="InterPro" id="IPR010982">
    <property type="entry name" value="Lambda_DNA-bd_dom_sf"/>
</dbReference>
<dbReference type="Pfam" id="PF12668">
    <property type="entry name" value="DUF3791"/>
    <property type="match status" value="1"/>
</dbReference>
<dbReference type="SMART" id="SM00530">
    <property type="entry name" value="HTH_XRE"/>
    <property type="match status" value="1"/>
</dbReference>
<dbReference type="GeneID" id="82154080"/>
<dbReference type="AlphaFoldDB" id="A0A069SDX5"/>
<dbReference type="Gene3D" id="1.10.260.40">
    <property type="entry name" value="lambda repressor-like DNA-binding domains"/>
    <property type="match status" value="1"/>
</dbReference>
<dbReference type="PROSITE" id="PS50943">
    <property type="entry name" value="HTH_CROC1"/>
    <property type="match status" value="1"/>
</dbReference>
<dbReference type="EMBL" id="JNHM01000064">
    <property type="protein sequence ID" value="KDS50906.1"/>
    <property type="molecule type" value="Genomic_DNA"/>
</dbReference>
<dbReference type="CDD" id="cd00093">
    <property type="entry name" value="HTH_XRE"/>
    <property type="match status" value="1"/>
</dbReference>
<gene>
    <name evidence="2" type="ORF">M099_3101</name>
</gene>
<evidence type="ECO:0000259" key="1">
    <source>
        <dbReference type="PROSITE" id="PS50943"/>
    </source>
</evidence>
<dbReference type="DNASU" id="5304418"/>
<comment type="caution">
    <text evidence="2">The sequence shown here is derived from an EMBL/GenBank/DDBJ whole genome shotgun (WGS) entry which is preliminary data.</text>
</comment>
<dbReference type="InterPro" id="IPR024269">
    <property type="entry name" value="DUF3791"/>
</dbReference>
<dbReference type="GO" id="GO:0003677">
    <property type="term" value="F:DNA binding"/>
    <property type="evidence" value="ECO:0007669"/>
    <property type="project" value="InterPro"/>
</dbReference>
<protein>
    <submittedName>
        <fullName evidence="2">Helix-turn-helix family protein</fullName>
    </submittedName>
</protein>